<evidence type="ECO:0000256" key="8">
    <source>
        <dbReference type="SAM" id="Phobius"/>
    </source>
</evidence>
<feature type="transmembrane region" description="Helical" evidence="8">
    <location>
        <begin position="312"/>
        <end position="329"/>
    </location>
</feature>
<evidence type="ECO:0000256" key="1">
    <source>
        <dbReference type="ARBA" id="ARBA00004651"/>
    </source>
</evidence>
<dbReference type="GO" id="GO:0022857">
    <property type="term" value="F:transmembrane transporter activity"/>
    <property type="evidence" value="ECO:0007669"/>
    <property type="project" value="InterPro"/>
</dbReference>
<reference evidence="9 10" key="1">
    <citation type="journal article" date="2019" name="Syst. Appl. Microbiol.">
        <title>Polyphasic characterization of two novel Lactobacillus spp. isolated from blown salami packages: Description of Lactobacillus halodurans sp. nov. and Lactobacillus salsicarnum sp. nov.</title>
        <authorList>
            <person name="Schuster J.A."/>
            <person name="Klingl A."/>
            <person name="Vogel R.F."/>
            <person name="Ehrmann M.A."/>
        </authorList>
    </citation>
    <scope>NUCLEOTIDE SEQUENCE [LARGE SCALE GENOMIC DNA]</scope>
    <source>
        <strain evidence="9 10">TMW 1.2118</strain>
    </source>
</reference>
<comment type="subcellular location">
    <subcellularLocation>
        <location evidence="1">Cell membrane</location>
        <topology evidence="1">Multi-pass membrane protein</topology>
    </subcellularLocation>
</comment>
<sequence length="332" mass="35790">MTKRIKLTTWLVVLCVLMLVLAVINLNTGQMSISPSQIMNLIIGKGSYDSQLVIFDFRLPRITVTLVVGFALAIAGNVLQSTTQNPMADTSFLGINSGAGIAVMLFMALVKNQDANLFLLPTMALGGALLSTVLVFAFSYKKDTGITPNRLLLTGVALAGLYSSIMVLLTLKLSPENYQFVMNWLAGSIWGTSWEYIVMLLPWFIICTVFIFSKTRTLDTFNLGDDVAQSLGVNLKRERIVLIGAAVILAGVSVSISGGIGFIGLITPNLARRVIGFKHSQQLVLSGVLGSFFLLAADTVGKLISTTSEIPVGILVAIIGAPYFVYILMRTK</sequence>
<keyword evidence="6 8" id="KW-1133">Transmembrane helix</keyword>
<evidence type="ECO:0000256" key="3">
    <source>
        <dbReference type="ARBA" id="ARBA00022448"/>
    </source>
</evidence>
<dbReference type="GO" id="GO:0033214">
    <property type="term" value="P:siderophore-iron import into cell"/>
    <property type="evidence" value="ECO:0007669"/>
    <property type="project" value="TreeGrafter"/>
</dbReference>
<feature type="transmembrane region" description="Helical" evidence="8">
    <location>
        <begin position="116"/>
        <end position="139"/>
    </location>
</feature>
<dbReference type="PANTHER" id="PTHR30472:SF64">
    <property type="entry name" value="IRON(3+)-HYDROXAMATE IMPORT SYSTEM PERMEASE PROTEIN FHUG"/>
    <property type="match status" value="1"/>
</dbReference>
<feature type="transmembrane region" description="Helical" evidence="8">
    <location>
        <begin position="151"/>
        <end position="173"/>
    </location>
</feature>
<feature type="transmembrane region" description="Helical" evidence="8">
    <location>
        <begin position="59"/>
        <end position="79"/>
    </location>
</feature>
<proteinExistence type="inferred from homology"/>
<dbReference type="Pfam" id="PF01032">
    <property type="entry name" value="FecCD"/>
    <property type="match status" value="1"/>
</dbReference>
<dbReference type="AlphaFoldDB" id="A0A5P0ZKI8"/>
<protein>
    <submittedName>
        <fullName evidence="9">Iron ABC transporter permease</fullName>
    </submittedName>
</protein>
<evidence type="ECO:0000256" key="6">
    <source>
        <dbReference type="ARBA" id="ARBA00022989"/>
    </source>
</evidence>
<dbReference type="EMBL" id="VDFM01000024">
    <property type="protein sequence ID" value="MQS53593.1"/>
    <property type="molecule type" value="Genomic_DNA"/>
</dbReference>
<dbReference type="Proteomes" id="UP000380386">
    <property type="component" value="Unassembled WGS sequence"/>
</dbReference>
<keyword evidence="3" id="KW-0813">Transport</keyword>
<feature type="transmembrane region" description="Helical" evidence="8">
    <location>
        <begin position="193"/>
        <end position="212"/>
    </location>
</feature>
<name>A0A5P0ZKI8_9LACO</name>
<feature type="transmembrane region" description="Helical" evidence="8">
    <location>
        <begin position="91"/>
        <end position="110"/>
    </location>
</feature>
<comment type="caution">
    <text evidence="9">The sequence shown here is derived from an EMBL/GenBank/DDBJ whole genome shotgun (WGS) entry which is preliminary data.</text>
</comment>
<dbReference type="OrthoDB" id="9811721at2"/>
<dbReference type="GO" id="GO:0005886">
    <property type="term" value="C:plasma membrane"/>
    <property type="evidence" value="ECO:0007669"/>
    <property type="project" value="UniProtKB-SubCell"/>
</dbReference>
<evidence type="ECO:0000256" key="4">
    <source>
        <dbReference type="ARBA" id="ARBA00022475"/>
    </source>
</evidence>
<dbReference type="FunFam" id="1.10.3470.10:FF:000001">
    <property type="entry name" value="Vitamin B12 ABC transporter permease BtuC"/>
    <property type="match status" value="1"/>
</dbReference>
<feature type="transmembrane region" description="Helical" evidence="8">
    <location>
        <begin position="240"/>
        <end position="263"/>
    </location>
</feature>
<evidence type="ECO:0000256" key="2">
    <source>
        <dbReference type="ARBA" id="ARBA00007935"/>
    </source>
</evidence>
<gene>
    <name evidence="9" type="ORF">FHL02_11220</name>
</gene>
<evidence type="ECO:0000256" key="7">
    <source>
        <dbReference type="ARBA" id="ARBA00023136"/>
    </source>
</evidence>
<dbReference type="RefSeq" id="WP_153384033.1">
    <property type="nucleotide sequence ID" value="NZ_VDFM01000024.1"/>
</dbReference>
<dbReference type="InterPro" id="IPR000522">
    <property type="entry name" value="ABC_transptr_permease_BtuC"/>
</dbReference>
<evidence type="ECO:0000256" key="5">
    <source>
        <dbReference type="ARBA" id="ARBA00022692"/>
    </source>
</evidence>
<organism evidence="9 10">
    <name type="scientific">Companilactobacillus mishanensis</name>
    <dbReference type="NCBI Taxonomy" id="2486008"/>
    <lineage>
        <taxon>Bacteria</taxon>
        <taxon>Bacillati</taxon>
        <taxon>Bacillota</taxon>
        <taxon>Bacilli</taxon>
        <taxon>Lactobacillales</taxon>
        <taxon>Lactobacillaceae</taxon>
        <taxon>Companilactobacillus</taxon>
    </lineage>
</organism>
<accession>A0A5P0ZKI8</accession>
<feature type="transmembrane region" description="Helical" evidence="8">
    <location>
        <begin position="283"/>
        <end position="300"/>
    </location>
</feature>
<keyword evidence="4" id="KW-1003">Cell membrane</keyword>
<dbReference type="InterPro" id="IPR037294">
    <property type="entry name" value="ABC_BtuC-like"/>
</dbReference>
<keyword evidence="5 8" id="KW-0812">Transmembrane</keyword>
<comment type="similarity">
    <text evidence="2">Belongs to the binding-protein-dependent transport system permease family. FecCD subfamily.</text>
</comment>
<dbReference type="CDD" id="cd06550">
    <property type="entry name" value="TM_ABC_iron-siderophores_like"/>
    <property type="match status" value="1"/>
</dbReference>
<dbReference type="Gene3D" id="1.10.3470.10">
    <property type="entry name" value="ABC transporter involved in vitamin B12 uptake, BtuC"/>
    <property type="match status" value="1"/>
</dbReference>
<evidence type="ECO:0000313" key="9">
    <source>
        <dbReference type="EMBL" id="MQS53593.1"/>
    </source>
</evidence>
<dbReference type="SUPFAM" id="SSF81345">
    <property type="entry name" value="ABC transporter involved in vitamin B12 uptake, BtuC"/>
    <property type="match status" value="1"/>
</dbReference>
<dbReference type="PANTHER" id="PTHR30472">
    <property type="entry name" value="FERRIC ENTEROBACTIN TRANSPORT SYSTEM PERMEASE PROTEIN"/>
    <property type="match status" value="1"/>
</dbReference>
<keyword evidence="7 8" id="KW-0472">Membrane</keyword>
<evidence type="ECO:0000313" key="10">
    <source>
        <dbReference type="Proteomes" id="UP000380386"/>
    </source>
</evidence>